<evidence type="ECO:0000256" key="3">
    <source>
        <dbReference type="ARBA" id="ARBA00022723"/>
    </source>
</evidence>
<evidence type="ECO:0000259" key="8">
    <source>
        <dbReference type="Pfam" id="PF00857"/>
    </source>
</evidence>
<evidence type="ECO:0000313" key="9">
    <source>
        <dbReference type="EMBL" id="AZW18247.1"/>
    </source>
</evidence>
<dbReference type="EMBL" id="CP024172">
    <property type="protein sequence ID" value="AZW18247.1"/>
    <property type="molecule type" value="Genomic_DNA"/>
</dbReference>
<reference evidence="10" key="1">
    <citation type="submission" date="2017-10" db="EMBL/GenBank/DDBJ databases">
        <title>Whole genome sequencing of various Bordetella species.</title>
        <authorList>
            <person name="Weigand M.R."/>
            <person name="Loparev V."/>
            <person name="Peng Y."/>
            <person name="Bowden K.E."/>
            <person name="Tondella M.L."/>
            <person name="Williams M.M."/>
        </authorList>
    </citation>
    <scope>NUCLEOTIDE SEQUENCE [LARGE SCALE GENOMIC DNA]</scope>
    <source>
        <strain evidence="10">H720</strain>
    </source>
</reference>
<evidence type="ECO:0000256" key="6">
    <source>
        <dbReference type="ARBA" id="ARBA00039017"/>
    </source>
</evidence>
<evidence type="ECO:0000256" key="4">
    <source>
        <dbReference type="ARBA" id="ARBA00022801"/>
    </source>
</evidence>
<dbReference type="CDD" id="cd01011">
    <property type="entry name" value="nicotinamidase"/>
    <property type="match status" value="1"/>
</dbReference>
<proteinExistence type="inferred from homology"/>
<comment type="similarity">
    <text evidence="1">Belongs to the isochorismatase family.</text>
</comment>
<evidence type="ECO:0000313" key="10">
    <source>
        <dbReference type="Proteomes" id="UP000282741"/>
    </source>
</evidence>
<name>A0AAN1RZP5_9BORD</name>
<evidence type="ECO:0000256" key="2">
    <source>
        <dbReference type="ARBA" id="ARBA00022642"/>
    </source>
</evidence>
<gene>
    <name evidence="9" type="ORF">CS347_16450</name>
</gene>
<dbReference type="PANTHER" id="PTHR11080:SF2">
    <property type="entry name" value="LD05707P"/>
    <property type="match status" value="1"/>
</dbReference>
<sequence length="211" mass="23541">MRLPGRVAAFDVDAQKGFTPLCPDELPVPRGDEIVAELNAQARFARWRLGSKDAHSPHAVWRATTDKPMFTPLDAPHADTHWNLHCVPGTTGFELLEGLPRPADYDFFVWKGVEPDMHPYGACYHDLAERRSTGVLEFLRSQDVQAVIVGGLALDYCVKRTALQLRRAGLEVIVNLAACRAIAPDTARQTLEMFARAGVRTLERAEMLRRP</sequence>
<dbReference type="Proteomes" id="UP000282741">
    <property type="component" value="Chromosome"/>
</dbReference>
<dbReference type="PANTHER" id="PTHR11080">
    <property type="entry name" value="PYRAZINAMIDASE/NICOTINAMIDASE"/>
    <property type="match status" value="1"/>
</dbReference>
<dbReference type="SUPFAM" id="SSF52499">
    <property type="entry name" value="Isochorismatase-like hydrolases"/>
    <property type="match status" value="1"/>
</dbReference>
<evidence type="ECO:0000256" key="1">
    <source>
        <dbReference type="ARBA" id="ARBA00006336"/>
    </source>
</evidence>
<keyword evidence="3" id="KW-0479">Metal-binding</keyword>
<protein>
    <recommendedName>
        <fullName evidence="6">nicotinamidase</fullName>
        <ecNumber evidence="6">3.5.1.19</ecNumber>
    </recommendedName>
    <alternativeName>
        <fullName evidence="7">Nicotinamide deamidase</fullName>
    </alternativeName>
</protein>
<keyword evidence="4" id="KW-0378">Hydrolase</keyword>
<evidence type="ECO:0000256" key="7">
    <source>
        <dbReference type="ARBA" id="ARBA00043224"/>
    </source>
</evidence>
<dbReference type="GeneID" id="92994305"/>
<dbReference type="Pfam" id="PF00857">
    <property type="entry name" value="Isochorismatase"/>
    <property type="match status" value="1"/>
</dbReference>
<dbReference type="Gene3D" id="3.40.50.850">
    <property type="entry name" value="Isochorismatase-like"/>
    <property type="match status" value="1"/>
</dbReference>
<dbReference type="RefSeq" id="WP_029579652.1">
    <property type="nucleotide sequence ID" value="NZ_CP012076.1"/>
</dbReference>
<dbReference type="KEGG" id="bhz:ACR54_02890"/>
<dbReference type="GO" id="GO:0019363">
    <property type="term" value="P:pyridine nucleotide biosynthetic process"/>
    <property type="evidence" value="ECO:0007669"/>
    <property type="project" value="UniProtKB-KW"/>
</dbReference>
<dbReference type="GO" id="GO:0046872">
    <property type="term" value="F:metal ion binding"/>
    <property type="evidence" value="ECO:0007669"/>
    <property type="project" value="UniProtKB-KW"/>
</dbReference>
<evidence type="ECO:0000256" key="5">
    <source>
        <dbReference type="ARBA" id="ARBA00037900"/>
    </source>
</evidence>
<dbReference type="InterPro" id="IPR036380">
    <property type="entry name" value="Isochorismatase-like_sf"/>
</dbReference>
<dbReference type="GO" id="GO:0008936">
    <property type="term" value="F:nicotinamidase activity"/>
    <property type="evidence" value="ECO:0007669"/>
    <property type="project" value="UniProtKB-EC"/>
</dbReference>
<organism evidence="9 10">
    <name type="scientific">Bordetella hinzii</name>
    <dbReference type="NCBI Taxonomy" id="103855"/>
    <lineage>
        <taxon>Bacteria</taxon>
        <taxon>Pseudomonadati</taxon>
        <taxon>Pseudomonadota</taxon>
        <taxon>Betaproteobacteria</taxon>
        <taxon>Burkholderiales</taxon>
        <taxon>Alcaligenaceae</taxon>
        <taxon>Bordetella</taxon>
    </lineage>
</organism>
<dbReference type="AlphaFoldDB" id="A0AAN1RZP5"/>
<dbReference type="InterPro" id="IPR000868">
    <property type="entry name" value="Isochorismatase-like_dom"/>
</dbReference>
<feature type="domain" description="Isochorismatase-like" evidence="8">
    <location>
        <begin position="12"/>
        <end position="203"/>
    </location>
</feature>
<accession>A0AAN1RZP5</accession>
<comment type="pathway">
    <text evidence="5">Cofactor biosynthesis; nicotinate biosynthesis; nicotinate from nicotinamide: step 1/1.</text>
</comment>
<dbReference type="EC" id="3.5.1.19" evidence="6"/>
<dbReference type="InterPro" id="IPR052347">
    <property type="entry name" value="Isochorismatase_Nicotinamidase"/>
</dbReference>
<keyword evidence="2" id="KW-0662">Pyridine nucleotide biosynthesis</keyword>